<dbReference type="EMBL" id="CADCTP010000208">
    <property type="protein sequence ID" value="CAA9257953.1"/>
    <property type="molecule type" value="Genomic_DNA"/>
</dbReference>
<organism evidence="2">
    <name type="scientific">uncultured Mycobacteriales bacterium</name>
    <dbReference type="NCBI Taxonomy" id="581187"/>
    <lineage>
        <taxon>Bacteria</taxon>
        <taxon>Bacillati</taxon>
        <taxon>Actinomycetota</taxon>
        <taxon>Actinomycetes</taxon>
        <taxon>Mycobacteriales</taxon>
        <taxon>environmental samples</taxon>
    </lineage>
</organism>
<accession>A0A6J4INS0</accession>
<feature type="region of interest" description="Disordered" evidence="1">
    <location>
        <begin position="32"/>
        <end position="84"/>
    </location>
</feature>
<protein>
    <submittedName>
        <fullName evidence="2">Uncharacterized protein</fullName>
    </submittedName>
</protein>
<reference evidence="2" key="1">
    <citation type="submission" date="2020-02" db="EMBL/GenBank/DDBJ databases">
        <authorList>
            <person name="Meier V. D."/>
        </authorList>
    </citation>
    <scope>NUCLEOTIDE SEQUENCE</scope>
    <source>
        <strain evidence="2">AVDCRST_MAG41</strain>
    </source>
</reference>
<gene>
    <name evidence="2" type="ORF">AVDCRST_MAG41-2266</name>
</gene>
<evidence type="ECO:0000256" key="1">
    <source>
        <dbReference type="SAM" id="MobiDB-lite"/>
    </source>
</evidence>
<proteinExistence type="predicted"/>
<name>A0A6J4INS0_9ACTN</name>
<feature type="compositionally biased region" description="Low complexity" evidence="1">
    <location>
        <begin position="39"/>
        <end position="53"/>
    </location>
</feature>
<sequence>MGILPGMRRGAWAFWGPLVLLSGCTGDGGATALPPGPAAGPTTASASAAARTPDPVDDEQALPDSDAARTASPAQGSVRLTVRGPVPGGGAGTAYVAWVRASLTAYARPGTDDGGVARYAAAPVVADVREGVRQLVLRGWAEYGTATLSGVTVSVTGSAAAVSACLDLSGMATRDAAGRLAGRDRPVRSAARLARDGARWVVTADRRTPLARCS</sequence>
<dbReference type="AlphaFoldDB" id="A0A6J4INS0"/>
<evidence type="ECO:0000313" key="2">
    <source>
        <dbReference type="EMBL" id="CAA9257953.1"/>
    </source>
</evidence>